<sequence length="64" mass="7317">MEELCNSILYGTLGVDIPEKLTLAQHLEIVRALLVNPSAYSRIKIPLDFHPWARMLYSKFAVET</sequence>
<dbReference type="EMBL" id="MN740114">
    <property type="protein sequence ID" value="QHT88243.1"/>
    <property type="molecule type" value="Genomic_DNA"/>
</dbReference>
<dbReference type="AlphaFoldDB" id="A0A6C0I808"/>
<protein>
    <submittedName>
        <fullName evidence="1">Uncharacterized protein</fullName>
    </submittedName>
</protein>
<reference evidence="1" key="1">
    <citation type="journal article" date="2020" name="Nature">
        <title>Giant virus diversity and host interactions through global metagenomics.</title>
        <authorList>
            <person name="Schulz F."/>
            <person name="Roux S."/>
            <person name="Paez-Espino D."/>
            <person name="Jungbluth S."/>
            <person name="Walsh D.A."/>
            <person name="Denef V.J."/>
            <person name="McMahon K.D."/>
            <person name="Konstantinidis K.T."/>
            <person name="Eloe-Fadrosh E.A."/>
            <person name="Kyrpides N.C."/>
            <person name="Woyke T."/>
        </authorList>
    </citation>
    <scope>NUCLEOTIDE SEQUENCE</scope>
    <source>
        <strain evidence="1">GVMAG-M-3300023184-50</strain>
    </source>
</reference>
<name>A0A6C0I808_9ZZZZ</name>
<evidence type="ECO:0000313" key="1">
    <source>
        <dbReference type="EMBL" id="QHT88243.1"/>
    </source>
</evidence>
<organism evidence="1">
    <name type="scientific">viral metagenome</name>
    <dbReference type="NCBI Taxonomy" id="1070528"/>
    <lineage>
        <taxon>unclassified sequences</taxon>
        <taxon>metagenomes</taxon>
        <taxon>organismal metagenomes</taxon>
    </lineage>
</organism>
<accession>A0A6C0I808</accession>
<proteinExistence type="predicted"/>